<sequence>MSDRHRNLTDFLFVDIATVPQYPCLLDAPEQYQQLWQRKAEGLRRSLDDPAADYGRAALYAEFGKIVAVAAGYFWQDGGDTLLRISAFAGDEKRVLSAVLVAMSKYGHKNPGFRLCTYNGREFDCPFMARRLIIHSMPLPEVLDVAGARPWEIHQLDVMDLWRFGDRREYTPLDLLAYTLGVTLPESKLDGSQIAEAYYTRGELWDIARYCQHNALATAQVLRRYRNLAPLPPGQIGLVDPKIYEAK</sequence>
<dbReference type="STRING" id="1702214.AL399_05350"/>
<feature type="domain" description="Predicted 3'-5' exonuclease PolB-like" evidence="1">
    <location>
        <begin position="62"/>
        <end position="227"/>
    </location>
</feature>
<comment type="caution">
    <text evidence="2">The sequence shown here is derived from an EMBL/GenBank/DDBJ whole genome shotgun (WGS) entry which is preliminary data.</text>
</comment>
<dbReference type="Gene3D" id="3.30.420.10">
    <property type="entry name" value="Ribonuclease H-like superfamily/Ribonuclease H"/>
    <property type="match status" value="1"/>
</dbReference>
<dbReference type="PATRIC" id="fig|1702214.3.peg.17"/>
<dbReference type="SUPFAM" id="SSF53098">
    <property type="entry name" value="Ribonuclease H-like"/>
    <property type="match status" value="1"/>
</dbReference>
<evidence type="ECO:0000313" key="2">
    <source>
        <dbReference type="EMBL" id="KQM08765.1"/>
    </source>
</evidence>
<protein>
    <recommendedName>
        <fullName evidence="1">Predicted 3'-5' exonuclease PolB-like domain-containing protein</fullName>
    </recommendedName>
</protein>
<evidence type="ECO:0000313" key="3">
    <source>
        <dbReference type="Proteomes" id="UP000054172"/>
    </source>
</evidence>
<reference evidence="2" key="1">
    <citation type="submission" date="2015-08" db="EMBL/GenBank/DDBJ databases">
        <title>Candidatus Bacteriodes Periocalifornicus.</title>
        <authorList>
            <person name="McLean J.S."/>
            <person name="Kelley S."/>
        </authorList>
    </citation>
    <scope>NUCLEOTIDE SEQUENCE [LARGE SCALE GENOMIC DNA]</scope>
    <source>
        <strain evidence="2">12B</strain>
    </source>
</reference>
<name>A0A0Q4B784_9BACT</name>
<dbReference type="InterPro" id="IPR036397">
    <property type="entry name" value="RNaseH_sf"/>
</dbReference>
<evidence type="ECO:0000259" key="1">
    <source>
        <dbReference type="Pfam" id="PF10108"/>
    </source>
</evidence>
<dbReference type="Proteomes" id="UP000054172">
    <property type="component" value="Unassembled WGS sequence"/>
</dbReference>
<dbReference type="GO" id="GO:0003676">
    <property type="term" value="F:nucleic acid binding"/>
    <property type="evidence" value="ECO:0007669"/>
    <property type="project" value="InterPro"/>
</dbReference>
<keyword evidence="3" id="KW-1185">Reference proteome</keyword>
<dbReference type="EMBL" id="LIIK01000022">
    <property type="protein sequence ID" value="KQM08765.1"/>
    <property type="molecule type" value="Genomic_DNA"/>
</dbReference>
<gene>
    <name evidence="2" type="ORF">AL399_05350</name>
</gene>
<dbReference type="InterPro" id="IPR019288">
    <property type="entry name" value="3'-5'_exonuclease_PolB-like"/>
</dbReference>
<dbReference type="Pfam" id="PF10108">
    <property type="entry name" value="DNA_pol_B_exo2"/>
    <property type="match status" value="1"/>
</dbReference>
<proteinExistence type="predicted"/>
<dbReference type="InterPro" id="IPR012337">
    <property type="entry name" value="RNaseH-like_sf"/>
</dbReference>
<organism evidence="2 3">
    <name type="scientific">Candidatus [Bacteroides] periocalifornicus</name>
    <dbReference type="NCBI Taxonomy" id="1702214"/>
    <lineage>
        <taxon>Bacteria</taxon>
        <taxon>Pseudomonadati</taxon>
        <taxon>Bacteroidota</taxon>
    </lineage>
</organism>
<dbReference type="AlphaFoldDB" id="A0A0Q4B784"/>
<accession>A0A0Q4B784</accession>